<keyword evidence="1 3" id="KW-0853">WD repeat</keyword>
<dbReference type="PANTHER" id="PTHR44129">
    <property type="entry name" value="WD REPEAT-CONTAINING PROTEIN POP1"/>
    <property type="match status" value="1"/>
</dbReference>
<dbReference type="SMART" id="SM00320">
    <property type="entry name" value="WD40"/>
    <property type="match status" value="6"/>
</dbReference>
<dbReference type="OrthoDB" id="7875889at2759"/>
<organism evidence="4 5">
    <name type="scientific">Serendipita indica (strain DSM 11827)</name>
    <name type="common">Root endophyte fungus</name>
    <name type="synonym">Piriformospora indica</name>
    <dbReference type="NCBI Taxonomy" id="1109443"/>
    <lineage>
        <taxon>Eukaryota</taxon>
        <taxon>Fungi</taxon>
        <taxon>Dikarya</taxon>
        <taxon>Basidiomycota</taxon>
        <taxon>Agaricomycotina</taxon>
        <taxon>Agaricomycetes</taxon>
        <taxon>Sebacinales</taxon>
        <taxon>Serendipitaceae</taxon>
        <taxon>Serendipita</taxon>
    </lineage>
</organism>
<keyword evidence="5" id="KW-1185">Reference proteome</keyword>
<dbReference type="PRINTS" id="PR00320">
    <property type="entry name" value="GPROTEINBRPT"/>
</dbReference>
<dbReference type="CDD" id="cd00200">
    <property type="entry name" value="WD40"/>
    <property type="match status" value="1"/>
</dbReference>
<dbReference type="EMBL" id="CAFZ01000564">
    <property type="protein sequence ID" value="CCA75956.1"/>
    <property type="molecule type" value="Genomic_DNA"/>
</dbReference>
<evidence type="ECO:0000256" key="2">
    <source>
        <dbReference type="ARBA" id="ARBA00022737"/>
    </source>
</evidence>
<feature type="repeat" description="WD" evidence="3">
    <location>
        <begin position="259"/>
        <end position="300"/>
    </location>
</feature>
<dbReference type="OMA" id="SHTIELW"/>
<dbReference type="InterPro" id="IPR020472">
    <property type="entry name" value="WD40_PAC1"/>
</dbReference>
<dbReference type="PROSITE" id="PS50082">
    <property type="entry name" value="WD_REPEATS_2"/>
    <property type="match status" value="6"/>
</dbReference>
<dbReference type="SUPFAM" id="SSF50978">
    <property type="entry name" value="WD40 repeat-like"/>
    <property type="match status" value="1"/>
</dbReference>
<dbReference type="PROSITE" id="PS00678">
    <property type="entry name" value="WD_REPEATS_1"/>
    <property type="match status" value="4"/>
</dbReference>
<dbReference type="Gene3D" id="2.130.10.10">
    <property type="entry name" value="YVTN repeat-like/Quinoprotein amine dehydrogenase"/>
    <property type="match status" value="3"/>
</dbReference>
<dbReference type="InParanoid" id="G4TXB3"/>
<dbReference type="Pfam" id="PF00400">
    <property type="entry name" value="WD40"/>
    <property type="match status" value="6"/>
</dbReference>
<dbReference type="PROSITE" id="PS50294">
    <property type="entry name" value="WD_REPEATS_REGION"/>
    <property type="match status" value="5"/>
</dbReference>
<evidence type="ECO:0000313" key="5">
    <source>
        <dbReference type="Proteomes" id="UP000007148"/>
    </source>
</evidence>
<dbReference type="InterPro" id="IPR036322">
    <property type="entry name" value="WD40_repeat_dom_sf"/>
</dbReference>
<proteinExistence type="predicted"/>
<evidence type="ECO:0000256" key="1">
    <source>
        <dbReference type="ARBA" id="ARBA00022574"/>
    </source>
</evidence>
<dbReference type="AlphaFoldDB" id="G4TXB3"/>
<dbReference type="STRING" id="1109443.G4TXB3"/>
<feature type="repeat" description="WD" evidence="3">
    <location>
        <begin position="302"/>
        <end position="343"/>
    </location>
</feature>
<dbReference type="InterPro" id="IPR019775">
    <property type="entry name" value="WD40_repeat_CS"/>
</dbReference>
<feature type="repeat" description="WD" evidence="3">
    <location>
        <begin position="142"/>
        <end position="183"/>
    </location>
</feature>
<dbReference type="InterPro" id="IPR015943">
    <property type="entry name" value="WD40/YVTN_repeat-like_dom_sf"/>
</dbReference>
<dbReference type="eggNOG" id="KOG0272">
    <property type="taxonomic scope" value="Eukaryota"/>
</dbReference>
<gene>
    <name evidence="4" type="ORF">PIIN_09952</name>
</gene>
<evidence type="ECO:0000313" key="4">
    <source>
        <dbReference type="EMBL" id="CCA75956.1"/>
    </source>
</evidence>
<keyword evidence="2" id="KW-0677">Repeat</keyword>
<dbReference type="InterPro" id="IPR050349">
    <property type="entry name" value="WD_LIS1/nudF_dynein_reg"/>
</dbReference>
<accession>G4TXB3</accession>
<feature type="repeat" description="WD" evidence="3">
    <location>
        <begin position="235"/>
        <end position="257"/>
    </location>
</feature>
<reference evidence="4 5" key="1">
    <citation type="journal article" date="2011" name="PLoS Pathog.">
        <title>Endophytic Life Strategies Decoded by Genome and Transcriptome Analyses of the Mutualistic Root Symbiont Piriformospora indica.</title>
        <authorList>
            <person name="Zuccaro A."/>
            <person name="Lahrmann U."/>
            <person name="Guldener U."/>
            <person name="Langen G."/>
            <person name="Pfiffi S."/>
            <person name="Biedenkopf D."/>
            <person name="Wong P."/>
            <person name="Samans B."/>
            <person name="Grimm C."/>
            <person name="Basiewicz M."/>
            <person name="Murat C."/>
            <person name="Martin F."/>
            <person name="Kogel K.H."/>
        </authorList>
    </citation>
    <scope>NUCLEOTIDE SEQUENCE [LARGE SCALE GENOMIC DNA]</scope>
    <source>
        <strain evidence="4 5">DSM 11827</strain>
    </source>
</reference>
<protein>
    <submittedName>
        <fullName evidence="4">Related to WD40-repeat protein (Notchless protein)</fullName>
    </submittedName>
</protein>
<evidence type="ECO:0000256" key="3">
    <source>
        <dbReference type="PROSITE-ProRule" id="PRU00221"/>
    </source>
</evidence>
<feature type="repeat" description="WD" evidence="3">
    <location>
        <begin position="185"/>
        <end position="226"/>
    </location>
</feature>
<dbReference type="HOGENOM" id="CLU_476602_0_0_1"/>
<comment type="caution">
    <text evidence="4">The sequence shown here is derived from an EMBL/GenBank/DDBJ whole genome shotgun (WGS) entry which is preliminary data.</text>
</comment>
<name>G4TXB3_SERID</name>
<feature type="repeat" description="WD" evidence="3">
    <location>
        <begin position="345"/>
        <end position="386"/>
    </location>
</feature>
<dbReference type="InterPro" id="IPR001680">
    <property type="entry name" value="WD40_rpt"/>
</dbReference>
<sequence length="572" mass="62498">MPSRLMVKQYHGVFSGSSHGQQIADLDARVSKFIPKRLGYASSHWLFHLAEADDNWPSALKRDLRHVVQAPYGLYWIEVLSLTGGVLRAIAGFRDAPHIYISAIPFTPKNSELHHEGRTKYAGALAVTQGLEEVYAGLPRTLRGHQLAFNAVAISPDGSCIVSGSSDWTIRIWDADTGQPLGEPLRGHALQLLTVAISPEGPKIVSDSRDMTIRLWDVGTGQQLGETLQGHTHSIFSGSNDATIRVWDVDTGRPLGTPFLGHKGPVFSVDISPDGSRIVSGSFDTTVRLWDVETRQPVGEPLHGHWDRVMAVTFSSDGSRIASCSSDKTIRLWDVATGQPLGEPLRGHSGQVNAVSFSPNGSRIVSASSDRTIWLWDAEKDINTNVSTQKDGELVHLELVDSEQGIPLEISVPGFKICSLLHNGWVPSSRNFLFWVPPANRHGLRYPHLLTIPTKNYSQTTFAYPSATLAIYTGTTSFVDPLTTVIQPVIILAIFVKAITTGSRPTTFTRSVATFQPITLTGGDIVYFTTTSSAIQAFPTSSSDLEPVTSTSTYYVPFTSETTRFFCQQIVS</sequence>
<dbReference type="Proteomes" id="UP000007148">
    <property type="component" value="Unassembled WGS sequence"/>
</dbReference>